<keyword evidence="2" id="KW-0812">Transmembrane</keyword>
<dbReference type="PANTHER" id="PTHR10579">
    <property type="entry name" value="CALCIUM-ACTIVATED CHLORIDE CHANNEL REGULATOR"/>
    <property type="match status" value="1"/>
</dbReference>
<organism evidence="4 5">
    <name type="scientific">Candidatus Nitrobium versatile</name>
    <dbReference type="NCBI Taxonomy" id="2884831"/>
    <lineage>
        <taxon>Bacteria</taxon>
        <taxon>Pseudomonadati</taxon>
        <taxon>Nitrospirota</taxon>
        <taxon>Nitrospiria</taxon>
        <taxon>Nitrospirales</taxon>
        <taxon>Nitrospiraceae</taxon>
        <taxon>Candidatus Nitrobium</taxon>
    </lineage>
</organism>
<keyword evidence="2" id="KW-0472">Membrane</keyword>
<reference evidence="4" key="2">
    <citation type="submission" date="2021-08" db="EMBL/GenBank/DDBJ databases">
        <authorList>
            <person name="Dalcin Martins P."/>
        </authorList>
    </citation>
    <scope>NUCLEOTIDE SEQUENCE</scope>
    <source>
        <strain evidence="4">MAG_39</strain>
    </source>
</reference>
<accession>A0A953J3R9</accession>
<dbReference type="AlphaFoldDB" id="A0A953J3R9"/>
<dbReference type="InterPro" id="IPR002035">
    <property type="entry name" value="VWF_A"/>
</dbReference>
<evidence type="ECO:0000256" key="2">
    <source>
        <dbReference type="SAM" id="Phobius"/>
    </source>
</evidence>
<feature type="transmembrane region" description="Helical" evidence="2">
    <location>
        <begin position="465"/>
        <end position="486"/>
    </location>
</feature>
<feature type="compositionally biased region" description="Basic and acidic residues" evidence="1">
    <location>
        <begin position="441"/>
        <end position="456"/>
    </location>
</feature>
<sequence>MQTRRTDTLSSLFLALWCAISLLLAAGVVSAEKRTPHDVVKTSPPPQKSGPDRGFDIVLLMDSSGSMKKSDPHNYRKDAARLFISLLDNEDRIGIVSFGDTAKTLIPLAQNTKENRGKLFSAVNAVSSKEFSTHIHDAVKKGYEELASSGRKNRILILLSDGKLTLGAKEKEDAAFAELAKLLPELAKAQVKLYSVAFTDQADARLLEKLAKETGGFFRFAKTDRDVHVMFASLFEKVKSPDALPLEGEEFSVDKEVREAVLLITRKPGTSTILFDPSRRKNTPVHYAENIQWYEAKTFDMITVRTPAPGRWRVKLSSTEGNRVFVVTDLSLKSSFTRSFVNKGETVHLDAWLEKGNSIIAEKDFLEKVSFFTDVTGPDRKSAKMGLAEASSPPNGKYSGALAVGATGEYEVRIVAEGKTFKREKLVAFKAAEPPAGPPAEQKKNPEAAPKKKQEPAGEASWKQVLVKFGIINASLAAVISLAYLVRWGMIKTKAGKGRGKKRDDTQD</sequence>
<dbReference type="InterPro" id="IPR051266">
    <property type="entry name" value="CLCR"/>
</dbReference>
<protein>
    <submittedName>
        <fullName evidence="4">VWA domain-containing protein</fullName>
    </submittedName>
</protein>
<gene>
    <name evidence="4" type="ORF">K8I29_05940</name>
</gene>
<dbReference type="PANTHER" id="PTHR10579:SF43">
    <property type="entry name" value="ZINC FINGER (C3HC4-TYPE RING FINGER) FAMILY PROTEIN"/>
    <property type="match status" value="1"/>
</dbReference>
<evidence type="ECO:0000313" key="5">
    <source>
        <dbReference type="Proteomes" id="UP000705867"/>
    </source>
</evidence>
<name>A0A953J3R9_9BACT</name>
<comment type="caution">
    <text evidence="4">The sequence shown here is derived from an EMBL/GenBank/DDBJ whole genome shotgun (WGS) entry which is preliminary data.</text>
</comment>
<dbReference type="SMART" id="SM00327">
    <property type="entry name" value="VWA"/>
    <property type="match status" value="1"/>
</dbReference>
<evidence type="ECO:0000259" key="3">
    <source>
        <dbReference type="PROSITE" id="PS50234"/>
    </source>
</evidence>
<dbReference type="EMBL" id="JAIOIV010000043">
    <property type="protein sequence ID" value="MBZ0155743.1"/>
    <property type="molecule type" value="Genomic_DNA"/>
</dbReference>
<feature type="region of interest" description="Disordered" evidence="1">
    <location>
        <begin position="432"/>
        <end position="457"/>
    </location>
</feature>
<dbReference type="InterPro" id="IPR036465">
    <property type="entry name" value="vWFA_dom_sf"/>
</dbReference>
<proteinExistence type="predicted"/>
<evidence type="ECO:0000313" key="4">
    <source>
        <dbReference type="EMBL" id="MBZ0155743.1"/>
    </source>
</evidence>
<evidence type="ECO:0000256" key="1">
    <source>
        <dbReference type="SAM" id="MobiDB-lite"/>
    </source>
</evidence>
<keyword evidence="2" id="KW-1133">Transmembrane helix</keyword>
<dbReference type="CDD" id="cd00198">
    <property type="entry name" value="vWFA"/>
    <property type="match status" value="1"/>
</dbReference>
<feature type="domain" description="VWFA" evidence="3">
    <location>
        <begin position="56"/>
        <end position="238"/>
    </location>
</feature>
<dbReference type="Proteomes" id="UP000705867">
    <property type="component" value="Unassembled WGS sequence"/>
</dbReference>
<reference evidence="4" key="1">
    <citation type="journal article" date="2021" name="bioRxiv">
        <title>Unraveling nitrogen, sulfur and carbon metabolic pathways and microbial community transcriptional responses to substrate deprivation and toxicity stresses in a bioreactor mimicking anoxic brackish coastal sediment conditions.</title>
        <authorList>
            <person name="Martins P.D."/>
            <person name="Echeveste M.J."/>
            <person name="Arshad A."/>
            <person name="Kurth J."/>
            <person name="Ouboter H."/>
            <person name="Jetten M.S.M."/>
            <person name="Welte C.U."/>
        </authorList>
    </citation>
    <scope>NUCLEOTIDE SEQUENCE</scope>
    <source>
        <strain evidence="4">MAG_39</strain>
    </source>
</reference>
<dbReference type="PROSITE" id="PS50234">
    <property type="entry name" value="VWFA"/>
    <property type="match status" value="1"/>
</dbReference>
<dbReference type="PRINTS" id="PR00453">
    <property type="entry name" value="VWFADOMAIN"/>
</dbReference>
<dbReference type="Gene3D" id="3.40.50.410">
    <property type="entry name" value="von Willebrand factor, type A domain"/>
    <property type="match status" value="1"/>
</dbReference>
<feature type="region of interest" description="Disordered" evidence="1">
    <location>
        <begin position="34"/>
        <end position="53"/>
    </location>
</feature>
<dbReference type="Pfam" id="PF00092">
    <property type="entry name" value="VWA"/>
    <property type="match status" value="1"/>
</dbReference>
<dbReference type="SUPFAM" id="SSF53300">
    <property type="entry name" value="vWA-like"/>
    <property type="match status" value="1"/>
</dbReference>